<feature type="region of interest" description="Disordered" evidence="1">
    <location>
        <begin position="233"/>
        <end position="378"/>
    </location>
</feature>
<feature type="compositionally biased region" description="Polar residues" evidence="1">
    <location>
        <begin position="566"/>
        <end position="579"/>
    </location>
</feature>
<organism evidence="2 3">
    <name type="scientific">Thecamonas trahens ATCC 50062</name>
    <dbReference type="NCBI Taxonomy" id="461836"/>
    <lineage>
        <taxon>Eukaryota</taxon>
        <taxon>Apusozoa</taxon>
        <taxon>Apusomonadida</taxon>
        <taxon>Apusomonadidae</taxon>
        <taxon>Thecamonas</taxon>
    </lineage>
</organism>
<evidence type="ECO:0000313" key="3">
    <source>
        <dbReference type="Proteomes" id="UP000054408"/>
    </source>
</evidence>
<dbReference type="OMA" id="SESHEPM"/>
<dbReference type="Proteomes" id="UP000054408">
    <property type="component" value="Unassembled WGS sequence"/>
</dbReference>
<proteinExistence type="predicted"/>
<sequence>MPWDPSTEWVDDDLLLNGLGSSSLSALAASAYPHPPPHHPLASRAHAHARIAATRAALAAANAAAADASAADASIAAAHAVLDAARDDAAAACHAAYADAVAEVAKARDASLATVDAVAAQHAAALHAAGNDAAHLRAILADSVAMLEAKIAADSAGTFVYDHSETLAAAEDVLARANDSLAALARLPLAAQLASAPDAVFHDLELPVRSLRVTVAAPPAHMSVHRASVRSLASSASASSGNHRCRSNRRLPHHRSKASRRRLAMVNSANSSSDNVHGESRSNPLDDLLASCGNDDDDDDDDDGDDDGDDDDDSRDSRGNSEGTTFAEPKFFEPAAPTSQPVASAASAVGSSSGSFGLGSDISAPPPPPPPPFVPVTTVDADDASVLSSTSSSTTTSSSLVVGRGSELTVMQRKVLINKLESKVRGASASTAKFSTAASVARHVRPRRVRSEANSASHALPTQLTALLTDESLALPQLARRLSAEYSVLSAKFEEQLAANRMLTETASSAELSTPWKVDPNVALDLSSDSDADDAGSESHEPMPIRQVPRADHLPIRSGLPPPASSHLQFPQSKLQPETNVDPHVVGSQKGSRRHSLAGSPPGSPVVSVFPVDPGGRRRRTLDATASDEVVQLLTTGPPRPNPHARSAAGDSAAAPAMPSVEKEILQLMASLGMNRPSAGGSNGADFDAEVQTSSAVAALMSYLAKSEARNEYATKPQCPPSTSPATVTAAPPPSTSPFEHSLSLDGEVPTLATTHAAAPSPPTLVPPGGRPAELISAATSPLVYNSLEGHMRDLFATLGSRAAADAGDGESEV</sequence>
<feature type="compositionally biased region" description="Pro residues" evidence="1">
    <location>
        <begin position="364"/>
        <end position="374"/>
    </location>
</feature>
<dbReference type="EMBL" id="GL349445">
    <property type="protein sequence ID" value="KNC47163.1"/>
    <property type="molecule type" value="Genomic_DNA"/>
</dbReference>
<feature type="compositionally biased region" description="Acidic residues" evidence="1">
    <location>
        <begin position="294"/>
        <end position="314"/>
    </location>
</feature>
<dbReference type="RefSeq" id="XP_013759937.1">
    <property type="nucleotide sequence ID" value="XM_013904483.1"/>
</dbReference>
<accession>A0A0L0D790</accession>
<feature type="compositionally biased region" description="Low complexity" evidence="1">
    <location>
        <begin position="343"/>
        <end position="360"/>
    </location>
</feature>
<feature type="compositionally biased region" description="Low complexity" evidence="1">
    <location>
        <begin position="644"/>
        <end position="655"/>
    </location>
</feature>
<reference evidence="2 3" key="1">
    <citation type="submission" date="2010-05" db="EMBL/GenBank/DDBJ databases">
        <title>The Genome Sequence of Thecamonas trahens ATCC 50062.</title>
        <authorList>
            <consortium name="The Broad Institute Genome Sequencing Platform"/>
            <person name="Russ C."/>
            <person name="Cuomo C."/>
            <person name="Shea T."/>
            <person name="Young S.K."/>
            <person name="Zeng Q."/>
            <person name="Koehrsen M."/>
            <person name="Haas B."/>
            <person name="Borodovsky M."/>
            <person name="Guigo R."/>
            <person name="Alvarado L."/>
            <person name="Berlin A."/>
            <person name="Bochicchio J."/>
            <person name="Borenstein D."/>
            <person name="Chapman S."/>
            <person name="Chen Z."/>
            <person name="Freedman E."/>
            <person name="Gellesch M."/>
            <person name="Goldberg J."/>
            <person name="Griggs A."/>
            <person name="Gujja S."/>
            <person name="Heilman E."/>
            <person name="Heiman D."/>
            <person name="Hepburn T."/>
            <person name="Howarth C."/>
            <person name="Jen D."/>
            <person name="Larson L."/>
            <person name="Mehta T."/>
            <person name="Park D."/>
            <person name="Pearson M."/>
            <person name="Roberts A."/>
            <person name="Saif S."/>
            <person name="Shenoy N."/>
            <person name="Sisk P."/>
            <person name="Stolte C."/>
            <person name="Sykes S."/>
            <person name="Thomson T."/>
            <person name="Walk T."/>
            <person name="White J."/>
            <person name="Yandava C."/>
            <person name="Burger G."/>
            <person name="Gray M.W."/>
            <person name="Holland P.W.H."/>
            <person name="King N."/>
            <person name="Lang F.B.F."/>
            <person name="Roger A.J."/>
            <person name="Ruiz-Trillo I."/>
            <person name="Lander E."/>
            <person name="Nusbaum C."/>
        </authorList>
    </citation>
    <scope>NUCLEOTIDE SEQUENCE [LARGE SCALE GENOMIC DNA]</scope>
    <source>
        <strain evidence="2 3">ATCC 50062</strain>
    </source>
</reference>
<feature type="compositionally biased region" description="Basic residues" evidence="1">
    <location>
        <begin position="243"/>
        <end position="263"/>
    </location>
</feature>
<feature type="region of interest" description="Disordered" evidence="1">
    <location>
        <begin position="523"/>
        <end position="655"/>
    </location>
</feature>
<dbReference type="GeneID" id="25563181"/>
<dbReference type="AlphaFoldDB" id="A0A0L0D790"/>
<feature type="compositionally biased region" description="Basic and acidic residues" evidence="1">
    <location>
        <begin position="537"/>
        <end position="555"/>
    </location>
</feature>
<evidence type="ECO:0000256" key="1">
    <source>
        <dbReference type="SAM" id="MobiDB-lite"/>
    </source>
</evidence>
<feature type="compositionally biased region" description="Low complexity" evidence="1">
    <location>
        <begin position="599"/>
        <end position="614"/>
    </location>
</feature>
<name>A0A0L0D790_THETB</name>
<feature type="region of interest" description="Disordered" evidence="1">
    <location>
        <begin position="714"/>
        <end position="744"/>
    </location>
</feature>
<protein>
    <submittedName>
        <fullName evidence="2">Uncharacterized protein</fullName>
    </submittedName>
</protein>
<keyword evidence="3" id="KW-1185">Reference proteome</keyword>
<gene>
    <name evidence="2" type="ORF">AMSG_03591</name>
</gene>
<evidence type="ECO:0000313" key="2">
    <source>
        <dbReference type="EMBL" id="KNC47163.1"/>
    </source>
</evidence>